<comment type="caution">
    <text evidence="1">The sequence shown here is derived from an EMBL/GenBank/DDBJ whole genome shotgun (WGS) entry which is preliminary data.</text>
</comment>
<evidence type="ECO:0000313" key="2">
    <source>
        <dbReference type="Proteomes" id="UP001597510"/>
    </source>
</evidence>
<keyword evidence="2" id="KW-1185">Reference proteome</keyword>
<dbReference type="InterPro" id="IPR032066">
    <property type="entry name" value="GP3_package"/>
</dbReference>
<proteinExistence type="predicted"/>
<accession>A0ABW5JD87</accession>
<dbReference type="Pfam" id="PF16677">
    <property type="entry name" value="GP3_package"/>
    <property type="match status" value="1"/>
</dbReference>
<sequence length="158" mass="18128">MTVLTEKEYYRLRSRNGQDKVYKTAKALVEACNNYFDWCIDNPMIEEKVFQHQGRPVSAEIRRTRPFTLEGLCNHIDISLATFKAYEEQDKLRNAAARIRQIIDNQQFEGVAAGLLNANIIARKLGLVDKKDHTSAGESIGRGFFDFLKETSTEHDDE</sequence>
<gene>
    <name evidence="1" type="ORF">ACFSR2_19305</name>
</gene>
<protein>
    <submittedName>
        <fullName evidence="1">Terminase small subunit</fullName>
    </submittedName>
</protein>
<reference evidence="2" key="1">
    <citation type="journal article" date="2019" name="Int. J. Syst. Evol. Microbiol.">
        <title>The Global Catalogue of Microorganisms (GCM) 10K type strain sequencing project: providing services to taxonomists for standard genome sequencing and annotation.</title>
        <authorList>
            <consortium name="The Broad Institute Genomics Platform"/>
            <consortium name="The Broad Institute Genome Sequencing Center for Infectious Disease"/>
            <person name="Wu L."/>
            <person name="Ma J."/>
        </authorList>
    </citation>
    <scope>NUCLEOTIDE SEQUENCE [LARGE SCALE GENOMIC DNA]</scope>
    <source>
        <strain evidence="2">KCTC 52344</strain>
    </source>
</reference>
<dbReference type="EMBL" id="JBHULC010000027">
    <property type="protein sequence ID" value="MFD2523053.1"/>
    <property type="molecule type" value="Genomic_DNA"/>
</dbReference>
<dbReference type="Gene3D" id="1.10.132.80">
    <property type="match status" value="1"/>
</dbReference>
<dbReference type="RefSeq" id="WP_340240055.1">
    <property type="nucleotide sequence ID" value="NZ_JBBEWC010000018.1"/>
</dbReference>
<evidence type="ECO:0000313" key="1">
    <source>
        <dbReference type="EMBL" id="MFD2523053.1"/>
    </source>
</evidence>
<dbReference type="Proteomes" id="UP001597510">
    <property type="component" value="Unassembled WGS sequence"/>
</dbReference>
<name>A0ABW5JD87_9BACT</name>
<organism evidence="1 2">
    <name type="scientific">Emticicia soli</name>
    <dbReference type="NCBI Taxonomy" id="2027878"/>
    <lineage>
        <taxon>Bacteria</taxon>
        <taxon>Pseudomonadati</taxon>
        <taxon>Bacteroidota</taxon>
        <taxon>Cytophagia</taxon>
        <taxon>Cytophagales</taxon>
        <taxon>Leadbetterellaceae</taxon>
        <taxon>Emticicia</taxon>
    </lineage>
</organism>